<keyword evidence="1" id="KW-0812">Transmembrane</keyword>
<dbReference type="PRINTS" id="PR01490">
    <property type="entry name" value="RTXTOXIND"/>
</dbReference>
<comment type="caution">
    <text evidence="3">The sequence shown here is derived from an EMBL/GenBank/DDBJ whole genome shotgun (WGS) entry which is preliminary data.</text>
</comment>
<proteinExistence type="predicted"/>
<dbReference type="EMBL" id="SWCJ01000017">
    <property type="protein sequence ID" value="TKB51808.1"/>
    <property type="molecule type" value="Genomic_DNA"/>
</dbReference>
<dbReference type="InterPro" id="IPR050739">
    <property type="entry name" value="MFP"/>
</dbReference>
<dbReference type="Gene3D" id="2.40.50.100">
    <property type="match status" value="1"/>
</dbReference>
<reference evidence="3 4" key="1">
    <citation type="submission" date="2019-04" db="EMBL/GenBank/DDBJ databases">
        <authorList>
            <person name="Hwang J.C."/>
        </authorList>
    </citation>
    <scope>NUCLEOTIDE SEQUENCE [LARGE SCALE GENOMIC DNA]</scope>
    <source>
        <strain evidence="3 4">IMCC35002</strain>
    </source>
</reference>
<keyword evidence="1" id="KW-1133">Transmembrane helix</keyword>
<gene>
    <name evidence="3" type="ORF">FCL42_17430</name>
</gene>
<dbReference type="OrthoDB" id="9775513at2"/>
<evidence type="ECO:0000313" key="4">
    <source>
        <dbReference type="Proteomes" id="UP000305675"/>
    </source>
</evidence>
<evidence type="ECO:0000313" key="3">
    <source>
        <dbReference type="EMBL" id="TKB51808.1"/>
    </source>
</evidence>
<evidence type="ECO:0000256" key="1">
    <source>
        <dbReference type="SAM" id="Phobius"/>
    </source>
</evidence>
<feature type="domain" description="AprE-like beta-barrel" evidence="2">
    <location>
        <begin position="299"/>
        <end position="393"/>
    </location>
</feature>
<accession>A0A4U1BM95</accession>
<dbReference type="AlphaFoldDB" id="A0A4U1BM95"/>
<evidence type="ECO:0000259" key="2">
    <source>
        <dbReference type="Pfam" id="PF26002"/>
    </source>
</evidence>
<dbReference type="InterPro" id="IPR058982">
    <property type="entry name" value="Beta-barrel_AprE"/>
</dbReference>
<name>A0A4U1BM95_9GAMM</name>
<keyword evidence="4" id="KW-1185">Reference proteome</keyword>
<dbReference type="PANTHER" id="PTHR30386:SF28">
    <property type="entry name" value="EXPORTED PROTEIN"/>
    <property type="match status" value="1"/>
</dbReference>
<feature type="transmembrane region" description="Helical" evidence="1">
    <location>
        <begin position="27"/>
        <end position="49"/>
    </location>
</feature>
<dbReference type="PANTHER" id="PTHR30386">
    <property type="entry name" value="MEMBRANE FUSION SUBUNIT OF EMRAB-TOLC MULTIDRUG EFFLUX PUMP"/>
    <property type="match status" value="1"/>
</dbReference>
<dbReference type="Pfam" id="PF26002">
    <property type="entry name" value="Beta-barrel_AprE"/>
    <property type="match status" value="1"/>
</dbReference>
<dbReference type="RefSeq" id="WP_136864713.1">
    <property type="nucleotide sequence ID" value="NZ_SWCJ01000017.1"/>
</dbReference>
<protein>
    <submittedName>
        <fullName evidence="3">HlyD family efflux transporter periplasmic adaptor subunit</fullName>
    </submittedName>
</protein>
<organism evidence="3 4">
    <name type="scientific">Ferrimonas aestuarii</name>
    <dbReference type="NCBI Taxonomy" id="2569539"/>
    <lineage>
        <taxon>Bacteria</taxon>
        <taxon>Pseudomonadati</taxon>
        <taxon>Pseudomonadota</taxon>
        <taxon>Gammaproteobacteria</taxon>
        <taxon>Alteromonadales</taxon>
        <taxon>Ferrimonadaceae</taxon>
        <taxon>Ferrimonas</taxon>
    </lineage>
</organism>
<keyword evidence="1" id="KW-0472">Membrane</keyword>
<dbReference type="Proteomes" id="UP000305675">
    <property type="component" value="Unassembled WGS sequence"/>
</dbReference>
<sequence>MSTLFRQQAVEAQKQRLFGSISLAQPLSLHLCVAVILTLVALVVLFLFISEYTRKETVRGFLVPEQGLLKTYAPRSGVIEVLHVREGELVSKGQPLVTLVLRQGTSSGSELGEVLVAQYRLQLQALEDERRTNRLMKQQELKRLKQAIVDIDAQIANYLEVTDTVSDKLELQQHHLSQQQQLHRDGYLSRGELQDQQQRLLSVKQEQQGALAQLLSLKAERNRLLAEQALLPSQFALKRNENARVAAELSRLIQETETNYRYVIEAQSDGVVSAIPVVEGEFIANHRPLLTLLPRDAVMVAELLLPTRTSGFVKLGDEARLRFDAFPHQRFGALRSEIIRVDKSLIEDGEADLPFPLEEPVYRVRTRLDAQVVHAYGEAFPLRSGMLFEADIILDRRSLIDWLLDPIYSLKGRVG</sequence>